<dbReference type="GO" id="GO:0046872">
    <property type="term" value="F:metal ion binding"/>
    <property type="evidence" value="ECO:0007669"/>
    <property type="project" value="UniProtKB-KW"/>
</dbReference>
<reference evidence="7" key="1">
    <citation type="submission" date="2007-04" db="EMBL/GenBank/DDBJ databases">
        <title>Complete sequence of Pseudomonas mendocina ymp.</title>
        <authorList>
            <consortium name="US DOE Joint Genome Institute"/>
            <person name="Copeland A."/>
            <person name="Lucas S."/>
            <person name="Lapidus A."/>
            <person name="Barry K."/>
            <person name="Glavina del Rio T."/>
            <person name="Dalin E."/>
            <person name="Tice H."/>
            <person name="Pitluck S."/>
            <person name="Kiss H."/>
            <person name="Brettin T."/>
            <person name="Detter J.C."/>
            <person name="Bruce D."/>
            <person name="Han C."/>
            <person name="Schmutz J."/>
            <person name="Larimer F."/>
            <person name="Land M."/>
            <person name="Hauser L."/>
            <person name="Kyrpides N."/>
            <person name="Mikhailova N."/>
            <person name="Hersman L."/>
            <person name="Dubois J."/>
            <person name="Maurice P."/>
            <person name="Richardson P."/>
        </authorList>
    </citation>
    <scope>NUCLEOTIDE SEQUENCE [LARGE SCALE GENOMIC DNA]</scope>
    <source>
        <strain evidence="7">Ymp</strain>
    </source>
</reference>
<dbReference type="FunFam" id="3.10.20.30:FF:000020">
    <property type="entry name" value="Xanthine dehydrogenase iron-sulfur subunit"/>
    <property type="match status" value="1"/>
</dbReference>
<dbReference type="InterPro" id="IPR036884">
    <property type="entry name" value="2Fe-2S-bd_dom_sf"/>
</dbReference>
<organism evidence="7">
    <name type="scientific">Ectopseudomonas mendocina (strain ymp)</name>
    <name type="common">Pseudomonas mendocina</name>
    <dbReference type="NCBI Taxonomy" id="399739"/>
    <lineage>
        <taxon>Bacteria</taxon>
        <taxon>Pseudomonadati</taxon>
        <taxon>Pseudomonadota</taxon>
        <taxon>Gammaproteobacteria</taxon>
        <taxon>Pseudomonadales</taxon>
        <taxon>Pseudomonadaceae</taxon>
        <taxon>Ectopseudomonas</taxon>
    </lineage>
</organism>
<keyword evidence="1" id="KW-0001">2Fe-2S</keyword>
<name>A4XUE2_ECTM1</name>
<dbReference type="Gene3D" id="1.10.150.120">
    <property type="entry name" value="[2Fe-2S]-binding domain"/>
    <property type="match status" value="1"/>
</dbReference>
<feature type="domain" description="2Fe-2S ferredoxin-type" evidence="6">
    <location>
        <begin position="22"/>
        <end position="96"/>
    </location>
</feature>
<dbReference type="InterPro" id="IPR002888">
    <property type="entry name" value="2Fe-2S-bd"/>
</dbReference>
<evidence type="ECO:0000256" key="3">
    <source>
        <dbReference type="ARBA" id="ARBA00023002"/>
    </source>
</evidence>
<dbReference type="SUPFAM" id="SSF47741">
    <property type="entry name" value="CO dehydrogenase ISP C-domain like"/>
    <property type="match status" value="1"/>
</dbReference>
<dbReference type="InterPro" id="IPR001041">
    <property type="entry name" value="2Fe-2S_ferredoxin-type"/>
</dbReference>
<dbReference type="PROSITE" id="PS00197">
    <property type="entry name" value="2FE2S_FER_1"/>
    <property type="match status" value="1"/>
</dbReference>
<dbReference type="GO" id="GO:0016491">
    <property type="term" value="F:oxidoreductase activity"/>
    <property type="evidence" value="ECO:0007669"/>
    <property type="project" value="UniProtKB-KW"/>
</dbReference>
<keyword evidence="4" id="KW-0408">Iron</keyword>
<proteinExistence type="predicted"/>
<evidence type="ECO:0000256" key="5">
    <source>
        <dbReference type="ARBA" id="ARBA00023014"/>
    </source>
</evidence>
<dbReference type="EMBL" id="CP000680">
    <property type="protein sequence ID" value="ABP84958.1"/>
    <property type="molecule type" value="Genomic_DNA"/>
</dbReference>
<evidence type="ECO:0000256" key="4">
    <source>
        <dbReference type="ARBA" id="ARBA00023004"/>
    </source>
</evidence>
<dbReference type="AlphaFoldDB" id="A4XUE2"/>
<dbReference type="Gene3D" id="3.10.20.30">
    <property type="match status" value="1"/>
</dbReference>
<dbReference type="eggNOG" id="COG2080">
    <property type="taxonomic scope" value="Bacteria"/>
</dbReference>
<dbReference type="PANTHER" id="PTHR44379:SF2">
    <property type="entry name" value="BLR6218 PROTEIN"/>
    <property type="match status" value="1"/>
</dbReference>
<dbReference type="GO" id="GO:0051537">
    <property type="term" value="F:2 iron, 2 sulfur cluster binding"/>
    <property type="evidence" value="ECO:0007669"/>
    <property type="project" value="UniProtKB-KW"/>
</dbReference>
<dbReference type="InterPro" id="IPR051452">
    <property type="entry name" value="Diverse_Oxidoreductases"/>
</dbReference>
<accession>A4XUE2</accession>
<dbReference type="PROSITE" id="PS51085">
    <property type="entry name" value="2FE2S_FER_2"/>
    <property type="match status" value="1"/>
</dbReference>
<dbReference type="CDD" id="cd00207">
    <property type="entry name" value="fer2"/>
    <property type="match status" value="1"/>
</dbReference>
<evidence type="ECO:0000313" key="7">
    <source>
        <dbReference type="EMBL" id="ABP84958.1"/>
    </source>
</evidence>
<dbReference type="PANTHER" id="PTHR44379">
    <property type="entry name" value="OXIDOREDUCTASE WITH IRON-SULFUR SUBUNIT"/>
    <property type="match status" value="1"/>
</dbReference>
<evidence type="ECO:0000256" key="1">
    <source>
        <dbReference type="ARBA" id="ARBA00022714"/>
    </source>
</evidence>
<dbReference type="Pfam" id="PF00111">
    <property type="entry name" value="Fer2"/>
    <property type="match status" value="1"/>
</dbReference>
<evidence type="ECO:0000256" key="2">
    <source>
        <dbReference type="ARBA" id="ARBA00022723"/>
    </source>
</evidence>
<evidence type="ECO:0000259" key="6">
    <source>
        <dbReference type="PROSITE" id="PS51085"/>
    </source>
</evidence>
<dbReference type="Pfam" id="PF01799">
    <property type="entry name" value="Fer2_2"/>
    <property type="match status" value="1"/>
</dbReference>
<keyword evidence="3" id="KW-0560">Oxidoreductase</keyword>
<dbReference type="KEGG" id="pmy:Pmen_2198"/>
<dbReference type="HOGENOM" id="CLU_052511_3_0_6"/>
<keyword evidence="5" id="KW-0411">Iron-sulfur</keyword>
<dbReference type="SUPFAM" id="SSF54292">
    <property type="entry name" value="2Fe-2S ferredoxin-like"/>
    <property type="match status" value="1"/>
</dbReference>
<sequence length="177" mass="18745">MRPGRLEEAGSNRINEDSLMAHMIKVNGKEHQVDVDDDTPLLWVLRDVLGMTGTKFGCGMALCGACTVHMNGNAVRSCIMPINAVVGSEITTIEAIGETPAGKRIQDAWLAHEVVQCGYCQSGQIMSASALLARNANPSDSDIDGAMAGNICRCGTYVRIREAIKSAAGQPVAQVEG</sequence>
<dbReference type="STRING" id="399739.Pmen_2198"/>
<protein>
    <submittedName>
        <fullName evidence="7">(2Fe-2S)-binding domain protein</fullName>
    </submittedName>
</protein>
<keyword evidence="2" id="KW-0479">Metal-binding</keyword>
<dbReference type="InterPro" id="IPR006058">
    <property type="entry name" value="2Fe2S_fd_BS"/>
</dbReference>
<dbReference type="InterPro" id="IPR012675">
    <property type="entry name" value="Beta-grasp_dom_sf"/>
</dbReference>
<gene>
    <name evidence="7" type="ordered locus">Pmen_2198</name>
</gene>
<dbReference type="InterPro" id="IPR036010">
    <property type="entry name" value="2Fe-2S_ferredoxin-like_sf"/>
</dbReference>